<proteinExistence type="predicted"/>
<accession>A0ABQ8U2P8</accession>
<dbReference type="Proteomes" id="UP001141327">
    <property type="component" value="Unassembled WGS sequence"/>
</dbReference>
<organism evidence="1 2">
    <name type="scientific">Paratrimastix pyriformis</name>
    <dbReference type="NCBI Taxonomy" id="342808"/>
    <lineage>
        <taxon>Eukaryota</taxon>
        <taxon>Metamonada</taxon>
        <taxon>Preaxostyla</taxon>
        <taxon>Paratrimastigidae</taxon>
        <taxon>Paratrimastix</taxon>
    </lineage>
</organism>
<protein>
    <submittedName>
        <fullName evidence="1">Uncharacterized protein</fullName>
    </submittedName>
</protein>
<gene>
    <name evidence="1" type="ORF">PAPYR_11954</name>
</gene>
<name>A0ABQ8U2P8_9EUKA</name>
<reference evidence="1" key="1">
    <citation type="journal article" date="2022" name="bioRxiv">
        <title>Genomics of Preaxostyla Flagellates Illuminates Evolutionary Transitions and the Path Towards Mitochondrial Loss.</title>
        <authorList>
            <person name="Novak L.V.F."/>
            <person name="Treitli S.C."/>
            <person name="Pyrih J."/>
            <person name="Halakuc P."/>
            <person name="Pipaliya S.V."/>
            <person name="Vacek V."/>
            <person name="Brzon O."/>
            <person name="Soukal P."/>
            <person name="Eme L."/>
            <person name="Dacks J.B."/>
            <person name="Karnkowska A."/>
            <person name="Elias M."/>
            <person name="Hampl V."/>
        </authorList>
    </citation>
    <scope>NUCLEOTIDE SEQUENCE</scope>
    <source>
        <strain evidence="1">RCP-MX</strain>
    </source>
</reference>
<evidence type="ECO:0000313" key="2">
    <source>
        <dbReference type="Proteomes" id="UP001141327"/>
    </source>
</evidence>
<sequence length="210" mass="23328">MISEPRKIKLLESVVEAGKRWKLVKLLDVCDWGTYASSTPNNQVPMLTTARTRRHQGVWGCSRRSGGSLIAKEMSRLSPGALQTSSDLPRTQMSIFPAARASTQWGRLVRPLHFRAEHVSTTSDPGWGIISDCRGPRSRTDRLHRRTCFGAGRLTALARRPRRSAFTTNHVTDAIDCDAHSHRCERSFAALPVLTAVIHTISPLISSLHP</sequence>
<dbReference type="EMBL" id="JAPMOS010000246">
    <property type="protein sequence ID" value="KAJ4453549.1"/>
    <property type="molecule type" value="Genomic_DNA"/>
</dbReference>
<comment type="caution">
    <text evidence="1">The sequence shown here is derived from an EMBL/GenBank/DDBJ whole genome shotgun (WGS) entry which is preliminary data.</text>
</comment>
<evidence type="ECO:0000313" key="1">
    <source>
        <dbReference type="EMBL" id="KAJ4453549.1"/>
    </source>
</evidence>
<keyword evidence="2" id="KW-1185">Reference proteome</keyword>